<reference evidence="2" key="1">
    <citation type="submission" date="2014-11" db="EMBL/GenBank/DDBJ databases">
        <authorList>
            <person name="Amaro Gonzalez C."/>
        </authorList>
    </citation>
    <scope>NUCLEOTIDE SEQUENCE</scope>
</reference>
<feature type="compositionally biased region" description="Low complexity" evidence="1">
    <location>
        <begin position="12"/>
        <end position="30"/>
    </location>
</feature>
<dbReference type="AlphaFoldDB" id="A0A0E9XRT8"/>
<feature type="region of interest" description="Disordered" evidence="1">
    <location>
        <begin position="1"/>
        <end position="47"/>
    </location>
</feature>
<proteinExistence type="predicted"/>
<feature type="compositionally biased region" description="Polar residues" evidence="1">
    <location>
        <begin position="32"/>
        <end position="47"/>
    </location>
</feature>
<evidence type="ECO:0000256" key="1">
    <source>
        <dbReference type="SAM" id="MobiDB-lite"/>
    </source>
</evidence>
<evidence type="ECO:0000313" key="2">
    <source>
        <dbReference type="EMBL" id="JAI05340.1"/>
    </source>
</evidence>
<reference evidence="2" key="2">
    <citation type="journal article" date="2015" name="Fish Shellfish Immunol.">
        <title>Early steps in the European eel (Anguilla anguilla)-Vibrio vulnificus interaction in the gills: Role of the RtxA13 toxin.</title>
        <authorList>
            <person name="Callol A."/>
            <person name="Pajuelo D."/>
            <person name="Ebbesson L."/>
            <person name="Teles M."/>
            <person name="MacKenzie S."/>
            <person name="Amaro C."/>
        </authorList>
    </citation>
    <scope>NUCLEOTIDE SEQUENCE</scope>
</reference>
<name>A0A0E9XRT8_ANGAN</name>
<organism evidence="2">
    <name type="scientific">Anguilla anguilla</name>
    <name type="common">European freshwater eel</name>
    <name type="synonym">Muraena anguilla</name>
    <dbReference type="NCBI Taxonomy" id="7936"/>
    <lineage>
        <taxon>Eukaryota</taxon>
        <taxon>Metazoa</taxon>
        <taxon>Chordata</taxon>
        <taxon>Craniata</taxon>
        <taxon>Vertebrata</taxon>
        <taxon>Euteleostomi</taxon>
        <taxon>Actinopterygii</taxon>
        <taxon>Neopterygii</taxon>
        <taxon>Teleostei</taxon>
        <taxon>Anguilliformes</taxon>
        <taxon>Anguillidae</taxon>
        <taxon>Anguilla</taxon>
    </lineage>
</organism>
<protein>
    <submittedName>
        <fullName evidence="2">Uncharacterized protein</fullName>
    </submittedName>
</protein>
<sequence>MNKSNAYKMFRTTSTNKQSQSKSYSPQKVSVDLQNTVAESKNDCSTG</sequence>
<dbReference type="EMBL" id="GBXM01003238">
    <property type="protein sequence ID" value="JAI05340.1"/>
    <property type="molecule type" value="Transcribed_RNA"/>
</dbReference>
<accession>A0A0E9XRT8</accession>